<dbReference type="EMBL" id="JBGOGF010000003">
    <property type="protein sequence ID" value="MFA1771203.1"/>
    <property type="molecule type" value="Genomic_DNA"/>
</dbReference>
<dbReference type="RefSeq" id="WP_149099204.1">
    <property type="nucleotide sequence ID" value="NZ_BMMG01000004.1"/>
</dbReference>
<dbReference type="AlphaFoldDB" id="A0A5M8QFK5"/>
<dbReference type="Proteomes" id="UP000323866">
    <property type="component" value="Unassembled WGS sequence"/>
</dbReference>
<comment type="caution">
    <text evidence="1">The sequence shown here is derived from an EMBL/GenBank/DDBJ whole genome shotgun (WGS) entry which is preliminary data.</text>
</comment>
<evidence type="ECO:0000313" key="3">
    <source>
        <dbReference type="Proteomes" id="UP000323866"/>
    </source>
</evidence>
<accession>A0A5M8QFK5</accession>
<sequence>MRSFFYLSLLAFAVCGTGCMKRYAPTGLEHRLSSLPTPFHGKEVDVFFPGERPADTAFVKVAILEQKATGNAVPYSTLVNAIKAKAKLQGMDAVLLLNKNQSTHLEREGIISQILSEAIAGRDLEPEYSSVTTHELAGIGIKYKKNLHYLPEYVKSKTLYQLRDGQQVLLGTVPVDQEGIAQEFPDASPDAENLYSQFVLHYDLPHLLHEKGLQWRFTAVQGRVVKRKLQSLSGNLAQKRVKINYNALLLPEEMVLLTGEEVQPEVIRLTYNDRRQVIEKKVFRGEQLYVREAFSYHTNGKLESILHHIIENGQETPFLKTQFDYYQPLVSAHQE</sequence>
<reference evidence="1 3" key="2">
    <citation type="submission" date="2019-09" db="EMBL/GenBank/DDBJ databases">
        <title>A bacterium isolated from glacier soil.</title>
        <authorList>
            <person name="Liu Q."/>
        </authorList>
    </citation>
    <scope>NUCLEOTIDE SEQUENCE [LARGE SCALE GENOMIC DNA]</scope>
    <source>
        <strain evidence="1 3">MDT1-10-3</strain>
    </source>
</reference>
<dbReference type="EMBL" id="VKKZ01000021">
    <property type="protein sequence ID" value="KAA6433546.1"/>
    <property type="molecule type" value="Genomic_DNA"/>
</dbReference>
<dbReference type="OrthoDB" id="848920at2"/>
<evidence type="ECO:0000313" key="1">
    <source>
        <dbReference type="EMBL" id="KAA6433546.1"/>
    </source>
</evidence>
<reference evidence="1 3" key="1">
    <citation type="submission" date="2019-07" db="EMBL/GenBank/DDBJ databases">
        <authorList>
            <person name="Qu J.-H."/>
        </authorList>
    </citation>
    <scope>NUCLEOTIDE SEQUENCE [LARGE SCALE GENOMIC DNA]</scope>
    <source>
        <strain evidence="1 3">MDT1-10-3</strain>
    </source>
</reference>
<keyword evidence="4" id="KW-1185">Reference proteome</keyword>
<name>A0A5M8QFK5_9BACT</name>
<evidence type="ECO:0000313" key="2">
    <source>
        <dbReference type="EMBL" id="MFA1771203.1"/>
    </source>
</evidence>
<evidence type="ECO:0000313" key="4">
    <source>
        <dbReference type="Proteomes" id="UP001570846"/>
    </source>
</evidence>
<protein>
    <submittedName>
        <fullName evidence="1">Uncharacterized protein</fullName>
    </submittedName>
</protein>
<reference evidence="2 4" key="3">
    <citation type="submission" date="2024-08" db="EMBL/GenBank/DDBJ databases">
        <authorList>
            <person name="Wei W."/>
        </authorList>
    </citation>
    <scope>NUCLEOTIDE SEQUENCE [LARGE SCALE GENOMIC DNA]</scope>
    <source>
        <strain evidence="2 4">XU2</strain>
    </source>
</reference>
<organism evidence="1 3">
    <name type="scientific">Rufibacter glacialis</name>
    <dbReference type="NCBI Taxonomy" id="1259555"/>
    <lineage>
        <taxon>Bacteria</taxon>
        <taxon>Pseudomonadati</taxon>
        <taxon>Bacteroidota</taxon>
        <taxon>Cytophagia</taxon>
        <taxon>Cytophagales</taxon>
        <taxon>Hymenobacteraceae</taxon>
        <taxon>Rufibacter</taxon>
    </lineage>
</organism>
<gene>
    <name evidence="2" type="ORF">ACD591_07860</name>
    <name evidence="1" type="ORF">FOE74_13885</name>
</gene>
<proteinExistence type="predicted"/>
<dbReference type="Proteomes" id="UP001570846">
    <property type="component" value="Unassembled WGS sequence"/>
</dbReference>